<dbReference type="GO" id="GO:0005524">
    <property type="term" value="F:ATP binding"/>
    <property type="evidence" value="ECO:0007669"/>
    <property type="project" value="UniProtKB-UniRule"/>
</dbReference>
<feature type="binding site" evidence="9">
    <location>
        <position position="54"/>
    </location>
    <ligand>
        <name>Mg(2+)</name>
        <dbReference type="ChEBI" id="CHEBI:18420"/>
    </ligand>
</feature>
<organism evidence="12 13">
    <name type="scientific">Leptonema illini</name>
    <dbReference type="NCBI Taxonomy" id="183"/>
    <lineage>
        <taxon>Bacteria</taxon>
        <taxon>Pseudomonadati</taxon>
        <taxon>Spirochaetota</taxon>
        <taxon>Spirochaetia</taxon>
        <taxon>Leptospirales</taxon>
        <taxon>Leptospiraceae</taxon>
        <taxon>Leptonema</taxon>
    </lineage>
</organism>
<evidence type="ECO:0000256" key="4">
    <source>
        <dbReference type="ARBA" id="ARBA00022741"/>
    </source>
</evidence>
<dbReference type="GO" id="GO:0004756">
    <property type="term" value="F:selenide, water dikinase activity"/>
    <property type="evidence" value="ECO:0007669"/>
    <property type="project" value="UniProtKB-UniRule"/>
</dbReference>
<keyword evidence="4 9" id="KW-0547">Nucleotide-binding</keyword>
<dbReference type="Pfam" id="PF02769">
    <property type="entry name" value="AIRS_C"/>
    <property type="match status" value="1"/>
</dbReference>
<feature type="binding site" evidence="9">
    <location>
        <position position="232"/>
    </location>
    <ligand>
        <name>Mg(2+)</name>
        <dbReference type="ChEBI" id="CHEBI:18420"/>
    </ligand>
</feature>
<keyword evidence="8 9" id="KW-0711">Selenium</keyword>
<dbReference type="InterPro" id="IPR010918">
    <property type="entry name" value="PurM-like_C_dom"/>
</dbReference>
<evidence type="ECO:0000313" key="13">
    <source>
        <dbReference type="Proteomes" id="UP000460298"/>
    </source>
</evidence>
<protein>
    <recommendedName>
        <fullName evidence="9">Selenide, water dikinase</fullName>
        <ecNumber evidence="9">2.7.9.3</ecNumber>
    </recommendedName>
    <alternativeName>
        <fullName evidence="9">Selenium donor protein</fullName>
    </alternativeName>
    <alternativeName>
        <fullName evidence="9">Selenophosphate synthase</fullName>
    </alternativeName>
</protein>
<feature type="binding site" description="in other chain" evidence="9">
    <location>
        <begin position="51"/>
        <end position="53"/>
    </location>
    <ligand>
        <name>ATP</name>
        <dbReference type="ChEBI" id="CHEBI:30616"/>
        <note>ligand shared between dimeric partners</note>
    </ligand>
</feature>
<comment type="catalytic activity">
    <reaction evidence="9">
        <text>hydrogenselenide + ATP + H2O = selenophosphate + AMP + phosphate + 2 H(+)</text>
        <dbReference type="Rhea" id="RHEA:18737"/>
        <dbReference type="ChEBI" id="CHEBI:15377"/>
        <dbReference type="ChEBI" id="CHEBI:15378"/>
        <dbReference type="ChEBI" id="CHEBI:16144"/>
        <dbReference type="ChEBI" id="CHEBI:29317"/>
        <dbReference type="ChEBI" id="CHEBI:30616"/>
        <dbReference type="ChEBI" id="CHEBI:43474"/>
        <dbReference type="ChEBI" id="CHEBI:456215"/>
        <dbReference type="EC" id="2.7.9.3"/>
    </reaction>
</comment>
<comment type="caution">
    <text evidence="12">The sequence shown here is derived from an EMBL/GenBank/DDBJ whole genome shotgun (WGS) entry which is preliminary data.</text>
</comment>
<evidence type="ECO:0000256" key="5">
    <source>
        <dbReference type="ARBA" id="ARBA00022777"/>
    </source>
</evidence>
<dbReference type="PIRSF" id="PIRSF036407">
    <property type="entry name" value="Selenphspht_syn"/>
    <property type="match status" value="1"/>
</dbReference>
<dbReference type="AlphaFoldDB" id="A0A833H2R2"/>
<dbReference type="InterPro" id="IPR023061">
    <property type="entry name" value="SelD_I"/>
</dbReference>
<comment type="similarity">
    <text evidence="1 9">Belongs to the selenophosphate synthase 1 family. Class I subfamily.</text>
</comment>
<dbReference type="InterPro" id="IPR016188">
    <property type="entry name" value="PurM-like_N"/>
</dbReference>
<evidence type="ECO:0000256" key="8">
    <source>
        <dbReference type="ARBA" id="ARBA00023266"/>
    </source>
</evidence>
<comment type="cofactor">
    <cofactor evidence="9">
        <name>Mg(2+)</name>
        <dbReference type="ChEBI" id="CHEBI:18420"/>
    </cofactor>
    <text evidence="9">Binds 1 Mg(2+) ion per monomer.</text>
</comment>
<feature type="binding site" evidence="9">
    <location>
        <position position="94"/>
    </location>
    <ligand>
        <name>Mg(2+)</name>
        <dbReference type="ChEBI" id="CHEBI:18420"/>
    </ligand>
</feature>
<dbReference type="GO" id="GO:0000287">
    <property type="term" value="F:magnesium ion binding"/>
    <property type="evidence" value="ECO:0007669"/>
    <property type="project" value="UniProtKB-UniRule"/>
</dbReference>
<dbReference type="InterPro" id="IPR036921">
    <property type="entry name" value="PurM-like_N_sf"/>
</dbReference>
<dbReference type="InterPro" id="IPR036676">
    <property type="entry name" value="PurM-like_C_sf"/>
</dbReference>
<dbReference type="GO" id="GO:0005737">
    <property type="term" value="C:cytoplasm"/>
    <property type="evidence" value="ECO:0007669"/>
    <property type="project" value="TreeGrafter"/>
</dbReference>
<evidence type="ECO:0000313" key="12">
    <source>
        <dbReference type="EMBL" id="KAB2933048.1"/>
    </source>
</evidence>
<dbReference type="InterPro" id="IPR004536">
    <property type="entry name" value="SPS/SelD"/>
</dbReference>
<comment type="subunit">
    <text evidence="9">Homodimer.</text>
</comment>
<dbReference type="FunFam" id="3.30.1330.10:FF:000003">
    <property type="entry name" value="Selenide, water dikinase"/>
    <property type="match status" value="1"/>
</dbReference>
<dbReference type="EMBL" id="WBUI01000007">
    <property type="protein sequence ID" value="KAB2933048.1"/>
    <property type="molecule type" value="Genomic_DNA"/>
</dbReference>
<feature type="binding site" evidence="9">
    <location>
        <begin position="142"/>
        <end position="144"/>
    </location>
    <ligand>
        <name>ATP</name>
        <dbReference type="ChEBI" id="CHEBI:30616"/>
        <note>ligand shared between dimeric partners</note>
    </ligand>
</feature>
<dbReference type="Proteomes" id="UP000460298">
    <property type="component" value="Unassembled WGS sequence"/>
</dbReference>
<evidence type="ECO:0000259" key="10">
    <source>
        <dbReference type="Pfam" id="PF00586"/>
    </source>
</evidence>
<dbReference type="NCBIfam" id="TIGR00476">
    <property type="entry name" value="selD"/>
    <property type="match status" value="1"/>
</dbReference>
<feature type="domain" description="PurM-like N-terminal" evidence="10">
    <location>
        <begin position="52"/>
        <end position="160"/>
    </location>
</feature>
<sequence length="356" mass="37671">MEGTQAKPVRLMDLSHGSGCGCKIGPDDLHGILGRIGHTISDERVLVGNDTGDDAAVVRVRDDLAIVQTTDFFTPIMNDPYRFGQVAAANALSDVYAMAGTPLSALSLVAFPVDTLNRSILADILRGGIDKAKEAGIEIVGGHSIDDAEPKFGLAVTGTIHPDHIVRNRGARSGDVLILTKPLGVGMLTTGIKRSLIGQDLEDIAFQTMAKLNDGAARAMQRHQGFVYAATDITGFGLCGHLYGMLKESDLSAEIRFSALPLLPGLDDLIAKKCWPGGTGRNFRYVESILKISVPDELTEKARLICCDPQTSGGVLMAVDPAKADAVIATLNEEKTLCAASIGRISEGGPAIRIIE</sequence>
<feature type="active site" evidence="9">
    <location>
        <position position="20"/>
    </location>
</feature>
<evidence type="ECO:0000256" key="9">
    <source>
        <dbReference type="HAMAP-Rule" id="MF_00625"/>
    </source>
</evidence>
<dbReference type="SUPFAM" id="SSF55326">
    <property type="entry name" value="PurM N-terminal domain-like"/>
    <property type="match status" value="1"/>
</dbReference>
<keyword evidence="7 9" id="KW-0460">Magnesium</keyword>
<accession>A0A833H2R2</accession>
<dbReference type="PANTHER" id="PTHR10256">
    <property type="entry name" value="SELENIDE, WATER DIKINASE"/>
    <property type="match status" value="1"/>
</dbReference>
<feature type="binding site" description="in other chain" evidence="9">
    <location>
        <position position="71"/>
    </location>
    <ligand>
        <name>ATP</name>
        <dbReference type="ChEBI" id="CHEBI:30616"/>
        <note>ligand shared between dimeric partners</note>
    </ligand>
</feature>
<dbReference type="Gene3D" id="3.90.650.10">
    <property type="entry name" value="PurM-like C-terminal domain"/>
    <property type="match status" value="1"/>
</dbReference>
<evidence type="ECO:0000256" key="2">
    <source>
        <dbReference type="ARBA" id="ARBA00022679"/>
    </source>
</evidence>
<evidence type="ECO:0000256" key="1">
    <source>
        <dbReference type="ARBA" id="ARBA00008026"/>
    </source>
</evidence>
<evidence type="ECO:0000259" key="11">
    <source>
        <dbReference type="Pfam" id="PF02769"/>
    </source>
</evidence>
<proteinExistence type="inferred from homology"/>
<feature type="binding site" description="in other chain" evidence="9">
    <location>
        <position position="94"/>
    </location>
    <ligand>
        <name>ATP</name>
        <dbReference type="ChEBI" id="CHEBI:30616"/>
        <note>ligand shared between dimeric partners</note>
    </ligand>
</feature>
<evidence type="ECO:0000256" key="6">
    <source>
        <dbReference type="ARBA" id="ARBA00022840"/>
    </source>
</evidence>
<keyword evidence="5 9" id="KW-0418">Kinase</keyword>
<feature type="site" description="Important for catalytic activity" evidence="9">
    <location>
        <position position="23"/>
    </location>
</feature>
<dbReference type="NCBIfam" id="NF002098">
    <property type="entry name" value="PRK00943.1"/>
    <property type="match status" value="1"/>
</dbReference>
<reference evidence="12 13" key="1">
    <citation type="submission" date="2019-10" db="EMBL/GenBank/DDBJ databases">
        <title>Extracellular Electron Transfer in a Candidatus Methanoperedens spp. Enrichment Culture.</title>
        <authorList>
            <person name="Berger S."/>
            <person name="Rangel Shaw D."/>
            <person name="Berben T."/>
            <person name="In 'T Zandt M."/>
            <person name="Frank J."/>
            <person name="Reimann J."/>
            <person name="Jetten M.S.M."/>
            <person name="Welte C.U."/>
        </authorList>
    </citation>
    <scope>NUCLEOTIDE SEQUENCE [LARGE SCALE GENOMIC DNA]</scope>
    <source>
        <strain evidence="12">SB12</strain>
    </source>
</reference>
<evidence type="ECO:0000256" key="3">
    <source>
        <dbReference type="ARBA" id="ARBA00022723"/>
    </source>
</evidence>
<comment type="function">
    <text evidence="9">Synthesizes selenophosphate from selenide and ATP.</text>
</comment>
<evidence type="ECO:0000256" key="7">
    <source>
        <dbReference type="ARBA" id="ARBA00022842"/>
    </source>
</evidence>
<feature type="binding site" description="in other chain" evidence="9">
    <location>
        <position position="23"/>
    </location>
    <ligand>
        <name>ATP</name>
        <dbReference type="ChEBI" id="CHEBI:30616"/>
        <note>ligand shared between dimeric partners</note>
    </ligand>
</feature>
<dbReference type="HAMAP" id="MF_00625">
    <property type="entry name" value="SelD"/>
    <property type="match status" value="1"/>
</dbReference>
<name>A0A833H2R2_9LEPT</name>
<dbReference type="SUPFAM" id="SSF56042">
    <property type="entry name" value="PurM C-terminal domain-like"/>
    <property type="match status" value="1"/>
</dbReference>
<keyword evidence="3 9" id="KW-0479">Metal-binding</keyword>
<dbReference type="Pfam" id="PF00586">
    <property type="entry name" value="AIRS"/>
    <property type="match status" value="1"/>
</dbReference>
<keyword evidence="6 9" id="KW-0067">ATP-binding</keyword>
<dbReference type="CDD" id="cd02195">
    <property type="entry name" value="SelD"/>
    <property type="match status" value="1"/>
</dbReference>
<dbReference type="EC" id="2.7.9.3" evidence="9"/>
<keyword evidence="2 9" id="KW-0808">Transferase</keyword>
<gene>
    <name evidence="9 12" type="primary">selD</name>
    <name evidence="12" type="ORF">F9K24_09275</name>
</gene>
<feature type="domain" description="PurM-like C-terminal" evidence="11">
    <location>
        <begin position="172"/>
        <end position="349"/>
    </location>
</feature>
<dbReference type="PANTHER" id="PTHR10256:SF0">
    <property type="entry name" value="INACTIVE SELENIDE, WATER DIKINASE-LIKE PROTEIN-RELATED"/>
    <property type="match status" value="1"/>
</dbReference>
<dbReference type="GO" id="GO:0016260">
    <property type="term" value="P:selenocysteine biosynthetic process"/>
    <property type="evidence" value="ECO:0007669"/>
    <property type="project" value="InterPro"/>
</dbReference>
<dbReference type="Gene3D" id="3.30.1330.10">
    <property type="entry name" value="PurM-like, N-terminal domain"/>
    <property type="match status" value="1"/>
</dbReference>